<evidence type="ECO:0000313" key="2">
    <source>
        <dbReference type="Proteomes" id="UP000238296"/>
    </source>
</evidence>
<dbReference type="AlphaFoldDB" id="A0A2S8BL62"/>
<dbReference type="InterPro" id="IPR011989">
    <property type="entry name" value="ARM-like"/>
</dbReference>
<comment type="caution">
    <text evidence="1">The sequence shown here is derived from an EMBL/GenBank/DDBJ whole genome shotgun (WGS) entry which is preliminary data.</text>
</comment>
<dbReference type="Proteomes" id="UP000238296">
    <property type="component" value="Unassembled WGS sequence"/>
</dbReference>
<organism evidence="1 2">
    <name type="scientific">Mycobacterium talmoniae</name>
    <dbReference type="NCBI Taxonomy" id="1858794"/>
    <lineage>
        <taxon>Bacteria</taxon>
        <taxon>Bacillati</taxon>
        <taxon>Actinomycetota</taxon>
        <taxon>Actinomycetes</taxon>
        <taxon>Mycobacteriales</taxon>
        <taxon>Mycobacteriaceae</taxon>
        <taxon>Mycobacterium</taxon>
    </lineage>
</organism>
<accession>A0A2S8BL62</accession>
<sequence length="88" mass="9274">MTRALSASAWQIRVGATRALSGAAAEFALPLLSRALDDEHLDVRKAAVLGLTCWATTDVVARDALGLALKDVDADVRAYARHALASVD</sequence>
<evidence type="ECO:0008006" key="3">
    <source>
        <dbReference type="Google" id="ProtNLM"/>
    </source>
</evidence>
<evidence type="ECO:0000313" key="1">
    <source>
        <dbReference type="EMBL" id="PQM47410.1"/>
    </source>
</evidence>
<dbReference type="Gene3D" id="1.25.10.10">
    <property type="entry name" value="Leucine-rich Repeat Variant"/>
    <property type="match status" value="1"/>
</dbReference>
<dbReference type="SUPFAM" id="SSF48371">
    <property type="entry name" value="ARM repeat"/>
    <property type="match status" value="1"/>
</dbReference>
<name>A0A2S8BL62_9MYCO</name>
<dbReference type="Pfam" id="PF13646">
    <property type="entry name" value="HEAT_2"/>
    <property type="match status" value="1"/>
</dbReference>
<protein>
    <recommendedName>
        <fullName evidence="3">HEAT repeat domain-containing protein</fullName>
    </recommendedName>
</protein>
<gene>
    <name evidence="1" type="ORF">C1Y40_02423</name>
</gene>
<dbReference type="EMBL" id="PPEA01000342">
    <property type="protein sequence ID" value="PQM47410.1"/>
    <property type="molecule type" value="Genomic_DNA"/>
</dbReference>
<proteinExistence type="predicted"/>
<reference evidence="1 2" key="1">
    <citation type="journal article" date="2017" name="Int. J. Syst. Evol. Microbiol.">
        <title>Mycobacterium talmoniae sp. nov., a slowly growing mycobacterium isolated from human respiratory samples.</title>
        <authorList>
            <person name="Davidson R.M."/>
            <person name="DeGroote M.A."/>
            <person name="Marola J.L."/>
            <person name="Buss S."/>
            <person name="Jones V."/>
            <person name="McNeil M.R."/>
            <person name="Freifeld A.G."/>
            <person name="Elaine Epperson L."/>
            <person name="Hasan N.A."/>
            <person name="Jackson M."/>
            <person name="Iwen P.C."/>
            <person name="Salfinger M."/>
            <person name="Strong M."/>
        </authorList>
    </citation>
    <scope>NUCLEOTIDE SEQUENCE [LARGE SCALE GENOMIC DNA]</scope>
    <source>
        <strain evidence="1 2">ATCC BAA-2683</strain>
    </source>
</reference>
<dbReference type="InterPro" id="IPR016024">
    <property type="entry name" value="ARM-type_fold"/>
</dbReference>